<feature type="region of interest" description="Disordered" evidence="1">
    <location>
        <begin position="60"/>
        <end position="89"/>
    </location>
</feature>
<proteinExistence type="predicted"/>
<protein>
    <recommendedName>
        <fullName evidence="6">Plasmodium RESA N-terminal domain-containing protein</fullName>
    </recommendedName>
</protein>
<dbReference type="AlphaFoldDB" id="W7A680"/>
<keyword evidence="3" id="KW-0732">Signal</keyword>
<feature type="chain" id="PRO_5004890466" description="Plasmodium RESA N-terminal domain-containing protein" evidence="3">
    <location>
        <begin position="24"/>
        <end position="267"/>
    </location>
</feature>
<evidence type="ECO:0000313" key="5">
    <source>
        <dbReference type="Proteomes" id="UP000030640"/>
    </source>
</evidence>
<feature type="compositionally biased region" description="Acidic residues" evidence="1">
    <location>
        <begin position="79"/>
        <end position="89"/>
    </location>
</feature>
<dbReference type="VEuPathDB" id="PlasmoDB:C922_05045"/>
<feature type="transmembrane region" description="Helical" evidence="2">
    <location>
        <begin position="206"/>
        <end position="226"/>
    </location>
</feature>
<accession>W7A680</accession>
<gene>
    <name evidence="4" type="ORF">C922_05045</name>
</gene>
<organism evidence="4 5">
    <name type="scientific">Plasmodium inui San Antonio 1</name>
    <dbReference type="NCBI Taxonomy" id="1237626"/>
    <lineage>
        <taxon>Eukaryota</taxon>
        <taxon>Sar</taxon>
        <taxon>Alveolata</taxon>
        <taxon>Apicomplexa</taxon>
        <taxon>Aconoidasida</taxon>
        <taxon>Haemosporida</taxon>
        <taxon>Plasmodiidae</taxon>
        <taxon>Plasmodium</taxon>
        <taxon>Plasmodium (Plasmodium)</taxon>
    </lineage>
</organism>
<feature type="signal peptide" evidence="3">
    <location>
        <begin position="1"/>
        <end position="23"/>
    </location>
</feature>
<keyword evidence="2" id="KW-0812">Transmembrane</keyword>
<evidence type="ECO:0000256" key="2">
    <source>
        <dbReference type="SAM" id="Phobius"/>
    </source>
</evidence>
<keyword evidence="2" id="KW-0472">Membrane</keyword>
<dbReference type="EMBL" id="KI965494">
    <property type="protein sequence ID" value="EUD64574.1"/>
    <property type="molecule type" value="Genomic_DNA"/>
</dbReference>
<dbReference type="GeneID" id="20040319"/>
<keyword evidence="5" id="KW-1185">Reference proteome</keyword>
<dbReference type="RefSeq" id="XP_008818840.1">
    <property type="nucleotide sequence ID" value="XM_008820618.1"/>
</dbReference>
<dbReference type="Proteomes" id="UP000030640">
    <property type="component" value="Unassembled WGS sequence"/>
</dbReference>
<name>W7A680_9APIC</name>
<reference evidence="4 5" key="1">
    <citation type="submission" date="2013-02" db="EMBL/GenBank/DDBJ databases">
        <title>The Genome Sequence of Plasmodium inui San Antonio 1.</title>
        <authorList>
            <consortium name="The Broad Institute Genome Sequencing Platform"/>
            <consortium name="The Broad Institute Genome Sequencing Center for Infectious Disease"/>
            <person name="Neafsey D."/>
            <person name="Cheeseman I."/>
            <person name="Volkman S."/>
            <person name="Adams J."/>
            <person name="Walker B."/>
            <person name="Young S.K."/>
            <person name="Zeng Q."/>
            <person name="Gargeya S."/>
            <person name="Fitzgerald M."/>
            <person name="Haas B."/>
            <person name="Abouelleil A."/>
            <person name="Alvarado L."/>
            <person name="Arachchi H.M."/>
            <person name="Berlin A.M."/>
            <person name="Chapman S.B."/>
            <person name="Dewar J."/>
            <person name="Goldberg J."/>
            <person name="Griggs A."/>
            <person name="Gujja S."/>
            <person name="Hansen M."/>
            <person name="Howarth C."/>
            <person name="Imamovic A."/>
            <person name="Larimer J."/>
            <person name="McCowan C."/>
            <person name="Murphy C."/>
            <person name="Neiman D."/>
            <person name="Pearson M."/>
            <person name="Priest M."/>
            <person name="Roberts A."/>
            <person name="Saif S."/>
            <person name="Shea T."/>
            <person name="Sisk P."/>
            <person name="Sykes S."/>
            <person name="Wortman J."/>
            <person name="Nusbaum C."/>
            <person name="Birren B."/>
        </authorList>
    </citation>
    <scope>NUCLEOTIDE SEQUENCE [LARGE SCALE GENOMIC DNA]</scope>
    <source>
        <strain evidence="4 5">San Antonio 1</strain>
    </source>
</reference>
<feature type="compositionally biased region" description="Polar residues" evidence="1">
    <location>
        <begin position="60"/>
        <end position="78"/>
    </location>
</feature>
<evidence type="ECO:0008006" key="6">
    <source>
        <dbReference type="Google" id="ProtNLM"/>
    </source>
</evidence>
<evidence type="ECO:0000313" key="4">
    <source>
        <dbReference type="EMBL" id="EUD64574.1"/>
    </source>
</evidence>
<dbReference type="OrthoDB" id="387265at2759"/>
<sequence>MIIPFYIKLFLLTLSICVWQPQSQVSSSENNIRRHGCGRKLSDYETSEYDTSRYETSEYETSNYGSDFTDEPSSTINSNEEDNILSDSNEEDEGYLQQYLSSRIHRERLHRTRREFYDFVGSLDSVDSLGSRRKLAKKIVSHLRKHETFDYDELMDYIDTHLEGEQKEKMKLLVEELKEYRVKYLLMKSRFKNNAKELRKQMKKKFMFMILLGASIITLALLLSIITSMPIVSASAVAATPVVSHTSVVFYGPLCHTMHVPFYLVYV</sequence>
<evidence type="ECO:0000256" key="3">
    <source>
        <dbReference type="SAM" id="SignalP"/>
    </source>
</evidence>
<evidence type="ECO:0000256" key="1">
    <source>
        <dbReference type="SAM" id="MobiDB-lite"/>
    </source>
</evidence>
<keyword evidence="2" id="KW-1133">Transmembrane helix</keyword>